<sequence length="118" mass="12951">MPDGRDMPNRDLLEEIAEDFSDQPDVTMGTMFRSPGLRAGGKIFAFLGHDGELIVKLPHQRACQLVDAGAAEHVTMGTRTMREWVAFPAQGSGTATLILWRSAAHAAHQYVDSLRRSS</sequence>
<dbReference type="AlphaFoldDB" id="A0A917ZAX4"/>
<evidence type="ECO:0008006" key="3">
    <source>
        <dbReference type="Google" id="ProtNLM"/>
    </source>
</evidence>
<proteinExistence type="predicted"/>
<reference evidence="1" key="1">
    <citation type="journal article" date="2014" name="Int. J. Syst. Evol. Microbiol.">
        <title>Complete genome sequence of Corynebacterium casei LMG S-19264T (=DSM 44701T), isolated from a smear-ripened cheese.</title>
        <authorList>
            <consortium name="US DOE Joint Genome Institute (JGI-PGF)"/>
            <person name="Walter F."/>
            <person name="Albersmeier A."/>
            <person name="Kalinowski J."/>
            <person name="Ruckert C."/>
        </authorList>
    </citation>
    <scope>NUCLEOTIDE SEQUENCE</scope>
    <source>
        <strain evidence="1">CGMCC 4.7368</strain>
    </source>
</reference>
<dbReference type="EMBL" id="BMNH01000027">
    <property type="protein sequence ID" value="GGO78958.1"/>
    <property type="molecule type" value="Genomic_DNA"/>
</dbReference>
<protein>
    <recommendedName>
        <fullName evidence="3">TfoX N-terminal domain-containing protein</fullName>
    </recommendedName>
</protein>
<dbReference type="SUPFAM" id="SSF159894">
    <property type="entry name" value="YgaC/TfoX-N like"/>
    <property type="match status" value="1"/>
</dbReference>
<name>A0A917ZAX4_9ACTN</name>
<dbReference type="Proteomes" id="UP000646523">
    <property type="component" value="Unassembled WGS sequence"/>
</dbReference>
<evidence type="ECO:0000313" key="2">
    <source>
        <dbReference type="Proteomes" id="UP000646523"/>
    </source>
</evidence>
<gene>
    <name evidence="1" type="ORF">GCM10012289_62150</name>
</gene>
<accession>A0A917ZAX4</accession>
<evidence type="ECO:0000313" key="1">
    <source>
        <dbReference type="EMBL" id="GGO78958.1"/>
    </source>
</evidence>
<dbReference type="Gene3D" id="3.30.1460.30">
    <property type="entry name" value="YgaC/TfoX-N like chaperone"/>
    <property type="match status" value="1"/>
</dbReference>
<keyword evidence="2" id="KW-1185">Reference proteome</keyword>
<organism evidence="1 2">
    <name type="scientific">Nonomuraea cavernae</name>
    <dbReference type="NCBI Taxonomy" id="2045107"/>
    <lineage>
        <taxon>Bacteria</taxon>
        <taxon>Bacillati</taxon>
        <taxon>Actinomycetota</taxon>
        <taxon>Actinomycetes</taxon>
        <taxon>Streptosporangiales</taxon>
        <taxon>Streptosporangiaceae</taxon>
        <taxon>Nonomuraea</taxon>
    </lineage>
</organism>
<reference evidence="1" key="2">
    <citation type="submission" date="2020-09" db="EMBL/GenBank/DDBJ databases">
        <authorList>
            <person name="Sun Q."/>
            <person name="Zhou Y."/>
        </authorList>
    </citation>
    <scope>NUCLEOTIDE SEQUENCE</scope>
    <source>
        <strain evidence="1">CGMCC 4.7368</strain>
    </source>
</reference>
<comment type="caution">
    <text evidence="1">The sequence shown here is derived from an EMBL/GenBank/DDBJ whole genome shotgun (WGS) entry which is preliminary data.</text>
</comment>